<accession>A0A916TAA8</accession>
<reference evidence="2" key="2">
    <citation type="submission" date="2020-09" db="EMBL/GenBank/DDBJ databases">
        <authorList>
            <person name="Sun Q."/>
            <person name="Zhou Y."/>
        </authorList>
    </citation>
    <scope>NUCLEOTIDE SEQUENCE</scope>
    <source>
        <strain evidence="2">CGMCC 1.12827</strain>
    </source>
</reference>
<proteinExistence type="predicted"/>
<dbReference type="AlphaFoldDB" id="A0A916TAA8"/>
<sequence>MLSSAEKKAIAIILIVAMVFVVIVGSTVAALTVGHHDENDDLPYLQIAAGKKFTRVEPMVWCSVQLTACHPANVNKPHPPTRFAVDPGDTVVLTVSDELATGPWRLVSQFLTPAGGITRSQYFRPNSTYTLTIPTSRDRTLVTLEVQAPSQVQTAENEFVIRGYLGVDTRPEGLELPA</sequence>
<keyword evidence="1" id="KW-0472">Membrane</keyword>
<name>A0A916TAA8_9ACTN</name>
<evidence type="ECO:0000313" key="3">
    <source>
        <dbReference type="Proteomes" id="UP000621454"/>
    </source>
</evidence>
<keyword evidence="3" id="KW-1185">Reference proteome</keyword>
<dbReference type="InterPro" id="IPR024495">
    <property type="entry name" value="DUF2771"/>
</dbReference>
<keyword evidence="1" id="KW-1133">Transmembrane helix</keyword>
<dbReference type="RefSeq" id="WP_188587092.1">
    <property type="nucleotide sequence ID" value="NZ_BMGC01000020.1"/>
</dbReference>
<evidence type="ECO:0008006" key="4">
    <source>
        <dbReference type="Google" id="ProtNLM"/>
    </source>
</evidence>
<reference evidence="2" key="1">
    <citation type="journal article" date="2014" name="Int. J. Syst. Evol. Microbiol.">
        <title>Complete genome sequence of Corynebacterium casei LMG S-19264T (=DSM 44701T), isolated from a smear-ripened cheese.</title>
        <authorList>
            <consortium name="US DOE Joint Genome Institute (JGI-PGF)"/>
            <person name="Walter F."/>
            <person name="Albersmeier A."/>
            <person name="Kalinowski J."/>
            <person name="Ruckert C."/>
        </authorList>
    </citation>
    <scope>NUCLEOTIDE SEQUENCE</scope>
    <source>
        <strain evidence="2">CGMCC 1.12827</strain>
    </source>
</reference>
<gene>
    <name evidence="2" type="ORF">GCM10011489_26810</name>
</gene>
<evidence type="ECO:0000313" key="2">
    <source>
        <dbReference type="EMBL" id="GGB37702.1"/>
    </source>
</evidence>
<dbReference type="Pfam" id="PF10969">
    <property type="entry name" value="DUF2771"/>
    <property type="match status" value="1"/>
</dbReference>
<protein>
    <recommendedName>
        <fullName evidence="4">DUF2771 domain-containing protein</fullName>
    </recommendedName>
</protein>
<organism evidence="2 3">
    <name type="scientific">Gordonia jinhuaensis</name>
    <dbReference type="NCBI Taxonomy" id="1517702"/>
    <lineage>
        <taxon>Bacteria</taxon>
        <taxon>Bacillati</taxon>
        <taxon>Actinomycetota</taxon>
        <taxon>Actinomycetes</taxon>
        <taxon>Mycobacteriales</taxon>
        <taxon>Gordoniaceae</taxon>
        <taxon>Gordonia</taxon>
    </lineage>
</organism>
<evidence type="ECO:0000256" key="1">
    <source>
        <dbReference type="SAM" id="Phobius"/>
    </source>
</evidence>
<keyword evidence="1" id="KW-0812">Transmembrane</keyword>
<feature type="transmembrane region" description="Helical" evidence="1">
    <location>
        <begin position="12"/>
        <end position="33"/>
    </location>
</feature>
<comment type="caution">
    <text evidence="2">The sequence shown here is derived from an EMBL/GenBank/DDBJ whole genome shotgun (WGS) entry which is preliminary data.</text>
</comment>
<dbReference type="EMBL" id="BMGC01000020">
    <property type="protein sequence ID" value="GGB37702.1"/>
    <property type="molecule type" value="Genomic_DNA"/>
</dbReference>
<dbReference type="Proteomes" id="UP000621454">
    <property type="component" value="Unassembled WGS sequence"/>
</dbReference>